<protein>
    <submittedName>
        <fullName evidence="1">Retrovirus-related Pol polyprotein from transposon TNT 1-94</fullName>
    </submittedName>
</protein>
<proteinExistence type="predicted"/>
<comment type="caution">
    <text evidence="1">The sequence shown here is derived from an EMBL/GenBank/DDBJ whole genome shotgun (WGS) entry which is preliminary data.</text>
</comment>
<dbReference type="GO" id="GO:0003676">
    <property type="term" value="F:nucleic acid binding"/>
    <property type="evidence" value="ECO:0007669"/>
    <property type="project" value="InterPro"/>
</dbReference>
<reference evidence="1" key="1">
    <citation type="submission" date="2020-06" db="EMBL/GenBank/DDBJ databases">
        <authorList>
            <person name="Li T."/>
            <person name="Hu X."/>
            <person name="Zhang T."/>
            <person name="Song X."/>
            <person name="Zhang H."/>
            <person name="Dai N."/>
            <person name="Sheng W."/>
            <person name="Hou X."/>
            <person name="Wei L."/>
        </authorList>
    </citation>
    <scope>NUCLEOTIDE SEQUENCE</scope>
    <source>
        <strain evidence="1">G01</strain>
        <tissue evidence="1">Leaf</tissue>
    </source>
</reference>
<dbReference type="InterPro" id="IPR012337">
    <property type="entry name" value="RNaseH-like_sf"/>
</dbReference>
<dbReference type="Gene3D" id="3.30.420.10">
    <property type="entry name" value="Ribonuclease H-like superfamily/Ribonuclease H"/>
    <property type="match status" value="1"/>
</dbReference>
<dbReference type="PANTHER" id="PTHR42648:SF27">
    <property type="entry name" value="RNA-DIRECTED DNA POLYMERASE"/>
    <property type="match status" value="1"/>
</dbReference>
<evidence type="ECO:0000313" key="1">
    <source>
        <dbReference type="EMBL" id="KAL0290298.1"/>
    </source>
</evidence>
<dbReference type="AlphaFoldDB" id="A0AAW2J919"/>
<organism evidence="1">
    <name type="scientific">Sesamum angustifolium</name>
    <dbReference type="NCBI Taxonomy" id="2727405"/>
    <lineage>
        <taxon>Eukaryota</taxon>
        <taxon>Viridiplantae</taxon>
        <taxon>Streptophyta</taxon>
        <taxon>Embryophyta</taxon>
        <taxon>Tracheophyta</taxon>
        <taxon>Spermatophyta</taxon>
        <taxon>Magnoliopsida</taxon>
        <taxon>eudicotyledons</taxon>
        <taxon>Gunneridae</taxon>
        <taxon>Pentapetalae</taxon>
        <taxon>asterids</taxon>
        <taxon>lamiids</taxon>
        <taxon>Lamiales</taxon>
        <taxon>Pedaliaceae</taxon>
        <taxon>Sesamum</taxon>
    </lineage>
</organism>
<sequence length="103" mass="12009">MTKKHFVGQSTLASDLLDLIHSDVCGPLNTQARGEFSYFITFTDNHSWYGYVYLMRYKSEAFGRFKEFRLKVKKQTDCKSEALQSDRGGDVFEWGILRLPKKE</sequence>
<dbReference type="InterPro" id="IPR039537">
    <property type="entry name" value="Retrotran_Ty1/copia-like"/>
</dbReference>
<reference evidence="1" key="2">
    <citation type="journal article" date="2024" name="Plant">
        <title>Genomic evolution and insights into agronomic trait innovations of Sesamum species.</title>
        <authorList>
            <person name="Miao H."/>
            <person name="Wang L."/>
            <person name="Qu L."/>
            <person name="Liu H."/>
            <person name="Sun Y."/>
            <person name="Le M."/>
            <person name="Wang Q."/>
            <person name="Wei S."/>
            <person name="Zheng Y."/>
            <person name="Lin W."/>
            <person name="Duan Y."/>
            <person name="Cao H."/>
            <person name="Xiong S."/>
            <person name="Wang X."/>
            <person name="Wei L."/>
            <person name="Li C."/>
            <person name="Ma Q."/>
            <person name="Ju M."/>
            <person name="Zhao R."/>
            <person name="Li G."/>
            <person name="Mu C."/>
            <person name="Tian Q."/>
            <person name="Mei H."/>
            <person name="Zhang T."/>
            <person name="Gao T."/>
            <person name="Zhang H."/>
        </authorList>
    </citation>
    <scope>NUCLEOTIDE SEQUENCE</scope>
    <source>
        <strain evidence="1">G01</strain>
    </source>
</reference>
<dbReference type="PANTHER" id="PTHR42648">
    <property type="entry name" value="TRANSPOSASE, PUTATIVE-RELATED"/>
    <property type="match status" value="1"/>
</dbReference>
<dbReference type="SUPFAM" id="SSF53098">
    <property type="entry name" value="Ribonuclease H-like"/>
    <property type="match status" value="1"/>
</dbReference>
<gene>
    <name evidence="1" type="ORF">Sangu_2579900</name>
</gene>
<dbReference type="InterPro" id="IPR036397">
    <property type="entry name" value="RNaseH_sf"/>
</dbReference>
<name>A0AAW2J919_9LAMI</name>
<dbReference type="EMBL" id="JACGWK010001362">
    <property type="protein sequence ID" value="KAL0290298.1"/>
    <property type="molecule type" value="Genomic_DNA"/>
</dbReference>
<accession>A0AAW2J919</accession>